<dbReference type="EMBL" id="AFWH01000067">
    <property type="protein sequence ID" value="EGU46205.1"/>
    <property type="molecule type" value="Genomic_DNA"/>
</dbReference>
<keyword evidence="1" id="KW-0812">Transmembrane</keyword>
<gene>
    <name evidence="2" type="ORF">VIOR3934_13587</name>
</gene>
<accession>F9SXY4</accession>
<keyword evidence="1" id="KW-1133">Transmembrane helix</keyword>
<evidence type="ECO:0000313" key="2">
    <source>
        <dbReference type="EMBL" id="EGU46205.1"/>
    </source>
</evidence>
<protein>
    <submittedName>
        <fullName evidence="2">Uncharacterized protein</fullName>
    </submittedName>
</protein>
<keyword evidence="1" id="KW-0472">Membrane</keyword>
<reference evidence="2 3" key="1">
    <citation type="journal article" date="2012" name="Int. J. Syst. Evol. Microbiol.">
        <title>Vibrio caribbeanicus sp. nov., isolated from the marine sponge Scleritoderma cyanea.</title>
        <authorList>
            <person name="Hoffmann M."/>
            <person name="Monday S.R."/>
            <person name="Allard M.W."/>
            <person name="Strain E.A."/>
            <person name="Whittaker P."/>
            <person name="Naum M."/>
            <person name="McCarthy P.J."/>
            <person name="Lopez J.V."/>
            <person name="Fischer M."/>
            <person name="Brown E.W."/>
        </authorList>
    </citation>
    <scope>NUCLEOTIDE SEQUENCE [LARGE SCALE GENOMIC DNA]</scope>
    <source>
        <strain evidence="3">CIP 102891 / ATCC 33934</strain>
    </source>
</reference>
<dbReference type="RefSeq" id="WP_004418387.1">
    <property type="nucleotide sequence ID" value="NZ_ACZV01000005.1"/>
</dbReference>
<evidence type="ECO:0000256" key="1">
    <source>
        <dbReference type="SAM" id="Phobius"/>
    </source>
</evidence>
<comment type="caution">
    <text evidence="2">The sequence shown here is derived from an EMBL/GenBank/DDBJ whole genome shotgun (WGS) entry which is preliminary data.</text>
</comment>
<evidence type="ECO:0000313" key="3">
    <source>
        <dbReference type="Proteomes" id="UP000002817"/>
    </source>
</evidence>
<dbReference type="AlphaFoldDB" id="F9SXY4"/>
<proteinExistence type="predicted"/>
<name>F9SXY4_VIBOR</name>
<sequence>MAFKIVLTKTANGYSIEKDLKIGFSIKHLFFGGTVSLFRMDIYGALSYLIYGIIITWLGVGIFGLSDHLLDMRVGAAIGASSVEVAMDFVNAPLMALLLANIEYQDLSIGDSYLHLSIYGAVVLISWVYLANKVNLWRFKSYLRKGWKFDLESCEDLFVKKQVATILIKNNIHLDN</sequence>
<feature type="transmembrane region" description="Helical" evidence="1">
    <location>
        <begin position="112"/>
        <end position="131"/>
    </location>
</feature>
<feature type="transmembrane region" description="Helical" evidence="1">
    <location>
        <begin position="42"/>
        <end position="65"/>
    </location>
</feature>
<organism evidence="2 3">
    <name type="scientific">Vibrio orientalis CIP 102891 = ATCC 33934</name>
    <dbReference type="NCBI Taxonomy" id="675816"/>
    <lineage>
        <taxon>Bacteria</taxon>
        <taxon>Pseudomonadati</taxon>
        <taxon>Pseudomonadota</taxon>
        <taxon>Gammaproteobacteria</taxon>
        <taxon>Vibrionales</taxon>
        <taxon>Vibrionaceae</taxon>
        <taxon>Vibrio</taxon>
        <taxon>Vibrio oreintalis group</taxon>
    </lineage>
</organism>
<dbReference type="Proteomes" id="UP000002817">
    <property type="component" value="Unassembled WGS sequence"/>
</dbReference>